<protein>
    <submittedName>
        <fullName evidence="1">Nucleotidyltransferase domain-containing protein</fullName>
    </submittedName>
</protein>
<dbReference type="InterPro" id="IPR043519">
    <property type="entry name" value="NT_sf"/>
</dbReference>
<name>A0ABZ0AVX3_9BURK</name>
<dbReference type="Proteomes" id="UP001302257">
    <property type="component" value="Chromosome"/>
</dbReference>
<sequence length="496" mass="56780">MQTIPPTLRGSGRPSRQTLDTAIRTEQLTPMTITRKSIPLNIARQLWAQCGGFCQNPSCNKPLFREVAEESVSLANVAHIIGHGSSGPRSDHELAEHIDRDGIPNLIMLCLECHKVVDELDKRFTVEEMQSWKAAHSGKIASLFSVPRIKDERALLTEVNDLLEENAALFRECGPYSESVLGGLGGDGLKVWKRRCLDTILPNNQRIIALIEGNKRNFPYPWDVYPKMLEYKIHVDAFQDNCLTDQKINDYKLFPRSFDYFVKTRLGIDSPPPQVVAQEELEFRYNTVKKFVEEILSDHSAITNLQELNRGTMLVELRDGRKLKVFVTNTYYFTDYTLERVLEVDPAVNAIICSSPAGQYSDSAKELCIERGIGLFMLGEFMGAIHQSGDQYLNFLLRADRERRMKELKQLSRQAVPPPRTRVFAFGSFIRRKHYQDVDLMIVYEEPADAVKLKEFEPELDRLIRKRVGEPDISVASVREFNALRFKYDNLSQVYP</sequence>
<proteinExistence type="predicted"/>
<dbReference type="RefSeq" id="WP_313866678.1">
    <property type="nucleotide sequence ID" value="NZ_CP132507.1"/>
</dbReference>
<accession>A0ABZ0AVX3</accession>
<organism evidence="1 2">
    <name type="scientific">Rhodoferax mekongensis</name>
    <dbReference type="NCBI Taxonomy" id="3068341"/>
    <lineage>
        <taxon>Bacteria</taxon>
        <taxon>Pseudomonadati</taxon>
        <taxon>Pseudomonadota</taxon>
        <taxon>Betaproteobacteria</taxon>
        <taxon>Burkholderiales</taxon>
        <taxon>Comamonadaceae</taxon>
        <taxon>Rhodoferax</taxon>
    </lineage>
</organism>
<keyword evidence="2" id="KW-1185">Reference proteome</keyword>
<dbReference type="EMBL" id="CP132507">
    <property type="protein sequence ID" value="WNO03794.1"/>
    <property type="molecule type" value="Genomic_DNA"/>
</dbReference>
<evidence type="ECO:0000313" key="2">
    <source>
        <dbReference type="Proteomes" id="UP001302257"/>
    </source>
</evidence>
<evidence type="ECO:0000313" key="1">
    <source>
        <dbReference type="EMBL" id="WNO03794.1"/>
    </source>
</evidence>
<dbReference type="SUPFAM" id="SSF81301">
    <property type="entry name" value="Nucleotidyltransferase"/>
    <property type="match status" value="1"/>
</dbReference>
<gene>
    <name evidence="1" type="ORF">RAN89_12820</name>
</gene>
<reference evidence="1 2" key="1">
    <citation type="submission" date="2023-08" db="EMBL/GenBank/DDBJ databases">
        <title>Rhodoferax potami sp. nov. and Rhodoferax mekongensis sp. nov., isolated from the Mekong River in Thailand.</title>
        <authorList>
            <person name="Kitikhun S."/>
            <person name="Charoenyingcharoen P."/>
            <person name="Siriarchawattana P."/>
            <person name="Likhitrattanapisal S."/>
            <person name="Nilsakha T."/>
            <person name="Chanpet A."/>
            <person name="Rattanawaree P."/>
            <person name="Ingsriswang S."/>
        </authorList>
    </citation>
    <scope>NUCLEOTIDE SEQUENCE [LARGE SCALE GENOMIC DNA]</scope>
    <source>
        <strain evidence="1 2">TBRC 17307</strain>
    </source>
</reference>